<organism evidence="19 20">
    <name type="scientific">Desulfosalsimonas propionicica</name>
    <dbReference type="NCBI Taxonomy" id="332175"/>
    <lineage>
        <taxon>Bacteria</taxon>
        <taxon>Pseudomonadati</taxon>
        <taxon>Thermodesulfobacteriota</taxon>
        <taxon>Desulfobacteria</taxon>
        <taxon>Desulfobacterales</taxon>
        <taxon>Desulfosalsimonadaceae</taxon>
        <taxon>Desulfosalsimonas</taxon>
    </lineage>
</organism>
<evidence type="ECO:0000256" key="3">
    <source>
        <dbReference type="ARBA" id="ARBA00022448"/>
    </source>
</evidence>
<dbReference type="Proteomes" id="UP000525298">
    <property type="component" value="Unassembled WGS sequence"/>
</dbReference>
<dbReference type="GO" id="GO:0042128">
    <property type="term" value="P:nitrate assimilation"/>
    <property type="evidence" value="ECO:0007669"/>
    <property type="project" value="UniProtKB-KW"/>
</dbReference>
<keyword evidence="6 17" id="KW-0812">Transmembrane</keyword>
<dbReference type="InterPro" id="IPR023234">
    <property type="entry name" value="NarG-like_domain"/>
</dbReference>
<dbReference type="GO" id="GO:0009055">
    <property type="term" value="F:electron transfer activity"/>
    <property type="evidence" value="ECO:0007669"/>
    <property type="project" value="TreeGrafter"/>
</dbReference>
<reference evidence="19 20" key="1">
    <citation type="submission" date="2020-07" db="EMBL/GenBank/DDBJ databases">
        <title>Genomic Encyclopedia of Type Strains, Phase IV (KMG-IV): sequencing the most valuable type-strain genomes for metagenomic binning, comparative biology and taxonomic classification.</title>
        <authorList>
            <person name="Goeker M."/>
        </authorList>
    </citation>
    <scope>NUCLEOTIDE SEQUENCE [LARGE SCALE GENOMIC DNA]</scope>
    <source>
        <strain evidence="19 20">DSM 17721</strain>
    </source>
</reference>
<evidence type="ECO:0000313" key="20">
    <source>
        <dbReference type="Proteomes" id="UP000525298"/>
    </source>
</evidence>
<evidence type="ECO:0000256" key="12">
    <source>
        <dbReference type="ARBA" id="ARBA00023063"/>
    </source>
</evidence>
<dbReference type="SUPFAM" id="SSF103501">
    <property type="entry name" value="Respiratory nitrate reductase 1 gamma chain"/>
    <property type="match status" value="1"/>
</dbReference>
<dbReference type="InterPro" id="IPR036197">
    <property type="entry name" value="NarG-like_sf"/>
</dbReference>
<feature type="transmembrane region" description="Helical" evidence="17">
    <location>
        <begin position="51"/>
        <end position="73"/>
    </location>
</feature>
<dbReference type="GO" id="GO:0046872">
    <property type="term" value="F:metal ion binding"/>
    <property type="evidence" value="ECO:0007669"/>
    <property type="project" value="UniProtKB-KW"/>
</dbReference>
<comment type="catalytic activity">
    <reaction evidence="14">
        <text>nitrate + a quinol = a quinone + nitrite + H2O</text>
        <dbReference type="Rhea" id="RHEA:56144"/>
        <dbReference type="ChEBI" id="CHEBI:15377"/>
        <dbReference type="ChEBI" id="CHEBI:16301"/>
        <dbReference type="ChEBI" id="CHEBI:17632"/>
        <dbReference type="ChEBI" id="CHEBI:24646"/>
        <dbReference type="ChEBI" id="CHEBI:132124"/>
        <dbReference type="EC" id="1.7.5.1"/>
    </reaction>
</comment>
<feature type="binding site" description="axial binding residue" evidence="16">
    <location>
        <position position="57"/>
    </location>
    <ligand>
        <name>heme b</name>
        <dbReference type="ChEBI" id="CHEBI:60344"/>
        <label>1</label>
    </ligand>
    <ligandPart>
        <name>Fe</name>
        <dbReference type="ChEBI" id="CHEBI:18248"/>
    </ligandPart>
</feature>
<dbReference type="InterPro" id="IPR051936">
    <property type="entry name" value="Heme-iron_electron_transfer"/>
</dbReference>
<evidence type="ECO:0000256" key="11">
    <source>
        <dbReference type="ARBA" id="ARBA00023004"/>
    </source>
</evidence>
<dbReference type="GO" id="GO:0020037">
    <property type="term" value="F:heme binding"/>
    <property type="evidence" value="ECO:0007669"/>
    <property type="project" value="TreeGrafter"/>
</dbReference>
<gene>
    <name evidence="19" type="ORF">HNR65_002551</name>
</gene>
<dbReference type="NCBIfam" id="TIGR00351">
    <property type="entry name" value="narI"/>
    <property type="match status" value="1"/>
</dbReference>
<dbReference type="GO" id="GO:0009325">
    <property type="term" value="C:nitrate reductase complex"/>
    <property type="evidence" value="ECO:0007669"/>
    <property type="project" value="InterPro"/>
</dbReference>
<accession>A0A7W0CAJ8</accession>
<feature type="binding site" description="axial binding residue" evidence="16">
    <location>
        <position position="184"/>
    </location>
    <ligand>
        <name>heme b</name>
        <dbReference type="ChEBI" id="CHEBI:60344"/>
        <label>1</label>
    </ligand>
    <ligandPart>
        <name>Fe</name>
        <dbReference type="ChEBI" id="CHEBI:18248"/>
    </ligandPart>
</feature>
<keyword evidence="10 19" id="KW-0560">Oxidoreductase</keyword>
<dbReference type="Pfam" id="PF02665">
    <property type="entry name" value="Nitrate_red_gam"/>
    <property type="match status" value="1"/>
</dbReference>
<keyword evidence="4" id="KW-1003">Cell membrane</keyword>
<evidence type="ECO:0000256" key="16">
    <source>
        <dbReference type="PIRSR" id="PIRSR603816-1"/>
    </source>
</evidence>
<evidence type="ECO:0000256" key="14">
    <source>
        <dbReference type="ARBA" id="ARBA00048294"/>
    </source>
</evidence>
<comment type="subcellular location">
    <subcellularLocation>
        <location evidence="1">Cell membrane</location>
        <topology evidence="1">Multi-pass membrane protein</topology>
    </subcellularLocation>
</comment>
<dbReference type="AlphaFoldDB" id="A0A7W0CAJ8"/>
<evidence type="ECO:0000256" key="6">
    <source>
        <dbReference type="ARBA" id="ARBA00022692"/>
    </source>
</evidence>
<evidence type="ECO:0000256" key="5">
    <source>
        <dbReference type="ARBA" id="ARBA00022617"/>
    </source>
</evidence>
<feature type="transmembrane region" description="Helical" evidence="17">
    <location>
        <begin position="124"/>
        <end position="147"/>
    </location>
</feature>
<keyword evidence="3" id="KW-0813">Transport</keyword>
<dbReference type="PANTHER" id="PTHR30598:SF3">
    <property type="entry name" value="RESPIRATORY NITRATE REDUCTASE 1 GAMMA CHAIN"/>
    <property type="match status" value="1"/>
</dbReference>
<evidence type="ECO:0000259" key="18">
    <source>
        <dbReference type="Pfam" id="PF02665"/>
    </source>
</evidence>
<evidence type="ECO:0000313" key="19">
    <source>
        <dbReference type="EMBL" id="MBA2882210.1"/>
    </source>
</evidence>
<dbReference type="PANTHER" id="PTHR30598">
    <property type="entry name" value="NITRATE REDUCTASE PRIVATE CHAPERONE, REDOX ENZYME MATURATION PROTEIN REMP FAMILY"/>
    <property type="match status" value="1"/>
</dbReference>
<evidence type="ECO:0000256" key="1">
    <source>
        <dbReference type="ARBA" id="ARBA00004651"/>
    </source>
</evidence>
<dbReference type="EC" id="1.7.5.1" evidence="2"/>
<comment type="subunit">
    <text evidence="15">Dimer of heterotrimers each composed of an alpha, a beta and a gamma chain. Alpha and beta are catalytic chains; gamma chains are involved in binding the enzyme complex to the cytoplasmic membrane.</text>
</comment>
<evidence type="ECO:0000256" key="15">
    <source>
        <dbReference type="ARBA" id="ARBA00063882"/>
    </source>
</evidence>
<proteinExistence type="predicted"/>
<feature type="binding site" description="axial binding residue" evidence="16">
    <location>
        <position position="202"/>
    </location>
    <ligand>
        <name>heme b</name>
        <dbReference type="ChEBI" id="CHEBI:60344"/>
        <label>1</label>
    </ligand>
    <ligandPart>
        <name>Fe</name>
        <dbReference type="ChEBI" id="CHEBI:18248"/>
    </ligandPart>
</feature>
<evidence type="ECO:0000256" key="10">
    <source>
        <dbReference type="ARBA" id="ARBA00023002"/>
    </source>
</evidence>
<keyword evidence="5 16" id="KW-0349">Heme</keyword>
<dbReference type="FunFam" id="1.20.950.20:FF:000001">
    <property type="entry name" value="Respiratory nitrate reductase subunit gamma"/>
    <property type="match status" value="1"/>
</dbReference>
<feature type="transmembrane region" description="Helical" evidence="17">
    <location>
        <begin position="185"/>
        <end position="205"/>
    </location>
</feature>
<evidence type="ECO:0000256" key="9">
    <source>
        <dbReference type="ARBA" id="ARBA00022989"/>
    </source>
</evidence>
<dbReference type="RefSeq" id="WP_232364761.1">
    <property type="nucleotide sequence ID" value="NZ_JACDUS010000007.1"/>
</dbReference>
<name>A0A7W0CAJ8_9BACT</name>
<dbReference type="GO" id="GO:0005886">
    <property type="term" value="C:plasma membrane"/>
    <property type="evidence" value="ECO:0007669"/>
    <property type="project" value="UniProtKB-SubCell"/>
</dbReference>
<feature type="transmembrane region" description="Helical" evidence="17">
    <location>
        <begin position="93"/>
        <end position="112"/>
    </location>
</feature>
<keyword evidence="20" id="KW-1185">Reference proteome</keyword>
<dbReference type="Gene3D" id="1.20.950.20">
    <property type="entry name" value="Transmembrane di-heme cytochromes, Chain C"/>
    <property type="match status" value="1"/>
</dbReference>
<evidence type="ECO:0000256" key="13">
    <source>
        <dbReference type="ARBA" id="ARBA00023136"/>
    </source>
</evidence>
<keyword evidence="9 17" id="KW-1133">Transmembrane helix</keyword>
<dbReference type="InterPro" id="IPR003816">
    <property type="entry name" value="Nitrate_red_gam"/>
</dbReference>
<feature type="transmembrane region" description="Helical" evidence="17">
    <location>
        <begin position="6"/>
        <end position="30"/>
    </location>
</feature>
<protein>
    <recommendedName>
        <fullName evidence="2">nitrate reductase (quinone)</fullName>
        <ecNumber evidence="2">1.7.5.1</ecNumber>
    </recommendedName>
</protein>
<feature type="binding site" description="axial binding residue" evidence="16">
    <location>
        <position position="67"/>
    </location>
    <ligand>
        <name>heme b</name>
        <dbReference type="ChEBI" id="CHEBI:60344"/>
        <label>1</label>
    </ligand>
    <ligandPart>
        <name>Fe</name>
        <dbReference type="ChEBI" id="CHEBI:18248"/>
    </ligandPart>
</feature>
<keyword evidence="8" id="KW-0249">Electron transport</keyword>
<evidence type="ECO:0000256" key="8">
    <source>
        <dbReference type="ARBA" id="ARBA00022982"/>
    </source>
</evidence>
<keyword evidence="11 16" id="KW-0408">Iron</keyword>
<evidence type="ECO:0000256" key="17">
    <source>
        <dbReference type="SAM" id="Phobius"/>
    </source>
</evidence>
<dbReference type="EMBL" id="JACDUS010000007">
    <property type="protein sequence ID" value="MBA2882210.1"/>
    <property type="molecule type" value="Genomic_DNA"/>
</dbReference>
<evidence type="ECO:0000256" key="2">
    <source>
        <dbReference type="ARBA" id="ARBA00012500"/>
    </source>
</evidence>
<comment type="caution">
    <text evidence="19">The sequence shown here is derived from an EMBL/GenBank/DDBJ whole genome shotgun (WGS) entry which is preliminary data.</text>
</comment>
<keyword evidence="13 17" id="KW-0472">Membrane</keyword>
<keyword evidence="7" id="KW-0479">Metal-binding</keyword>
<feature type="domain" description="NarG-like" evidence="18">
    <location>
        <begin position="8"/>
        <end position="220"/>
    </location>
</feature>
<dbReference type="GO" id="GO:0160182">
    <property type="term" value="F:nitrate reductase (quinone) activity"/>
    <property type="evidence" value="ECO:0007669"/>
    <property type="project" value="UniProtKB-EC"/>
</dbReference>
<sequence length="227" mass="25516">MSGFMHILGFIVFPYIALTIFVLGHAWRYVTDWKRWNAASSQFLHKDSLKGGITIFHWGALLTLLGHAGGMLIPQRIYDVFGVNAAAHNFMAHWAGLVAGVLMIVGVIWLLVRRTRQDRISANTTIHDWVLLVMLLIVSGLGLYNVVFTHYDVLYSVAPWIRSIVVLAPNPALMAPVPVSYKLHILSAFVLLAYSPFTRLVHIWSAPVTYLYRSYVIFRKLPGTKGA</sequence>
<evidence type="ECO:0000256" key="4">
    <source>
        <dbReference type="ARBA" id="ARBA00022475"/>
    </source>
</evidence>
<evidence type="ECO:0000256" key="7">
    <source>
        <dbReference type="ARBA" id="ARBA00022723"/>
    </source>
</evidence>
<dbReference type="GO" id="GO:0019645">
    <property type="term" value="P:anaerobic electron transport chain"/>
    <property type="evidence" value="ECO:0007669"/>
    <property type="project" value="UniProtKB-ARBA"/>
</dbReference>
<keyword evidence="12" id="KW-0534">Nitrate assimilation</keyword>